<evidence type="ECO:0000313" key="1">
    <source>
        <dbReference type="EMBL" id="OCF22978.1"/>
    </source>
</evidence>
<organism evidence="1">
    <name type="scientific">Kwoniella bestiolae CBS 10118</name>
    <dbReference type="NCBI Taxonomy" id="1296100"/>
    <lineage>
        <taxon>Eukaryota</taxon>
        <taxon>Fungi</taxon>
        <taxon>Dikarya</taxon>
        <taxon>Basidiomycota</taxon>
        <taxon>Agaricomycotina</taxon>
        <taxon>Tremellomycetes</taxon>
        <taxon>Tremellales</taxon>
        <taxon>Cryptococcaceae</taxon>
        <taxon>Kwoniella</taxon>
    </lineage>
</organism>
<reference evidence="1" key="2">
    <citation type="submission" date="2014-01" db="EMBL/GenBank/DDBJ databases">
        <title>Evolution of pathogenesis and genome organization in the Tremellales.</title>
        <authorList>
            <person name="Cuomo C."/>
            <person name="Litvintseva A."/>
            <person name="Heitman J."/>
            <person name="Chen Y."/>
            <person name="Sun S."/>
            <person name="Springer D."/>
            <person name="Dromer F."/>
            <person name="Young S."/>
            <person name="Zeng Q."/>
            <person name="Chapman S."/>
            <person name="Gujja S."/>
            <person name="Saif S."/>
            <person name="Birren B."/>
        </authorList>
    </citation>
    <scope>NUCLEOTIDE SEQUENCE</scope>
    <source>
        <strain evidence="1">CBS 10118</strain>
    </source>
</reference>
<sequence>MDEDPLTYGELFGQHIEYLGSFNGNGLVIVRVHRFLKTEYDGLQWEIGLCKPITPCIGDVFEDAAGSDKSVSQMPRRSLNSTGRPIAPQPVTLVTIDHELFKGAQSVKKGNEEDPIGNESILVLRACDDHSKSAVRQMKPHQIQLNLSKHTERV</sequence>
<gene>
    <name evidence="1" type="ORF">I302_07328</name>
</gene>
<accession>A0A1B9FW36</accession>
<dbReference type="VEuPathDB" id="FungiDB:I302_07328"/>
<dbReference type="EMBL" id="KI894024">
    <property type="protein sequence ID" value="OCF22978.1"/>
    <property type="molecule type" value="Genomic_DNA"/>
</dbReference>
<proteinExistence type="predicted"/>
<dbReference type="AlphaFoldDB" id="A0A1B9FW36"/>
<reference evidence="1" key="1">
    <citation type="submission" date="2013-07" db="EMBL/GenBank/DDBJ databases">
        <title>The Genome Sequence of Cryptococcus bestiolae CBS10118.</title>
        <authorList>
            <consortium name="The Broad Institute Genome Sequencing Platform"/>
            <person name="Cuomo C."/>
            <person name="Litvintseva A."/>
            <person name="Chen Y."/>
            <person name="Heitman J."/>
            <person name="Sun S."/>
            <person name="Springer D."/>
            <person name="Dromer F."/>
            <person name="Young S.K."/>
            <person name="Zeng Q."/>
            <person name="Gargeya S."/>
            <person name="Fitzgerald M."/>
            <person name="Abouelleil A."/>
            <person name="Alvarado L."/>
            <person name="Berlin A.M."/>
            <person name="Chapman S.B."/>
            <person name="Dewar J."/>
            <person name="Goldberg J."/>
            <person name="Griggs A."/>
            <person name="Gujja S."/>
            <person name="Hansen M."/>
            <person name="Howarth C."/>
            <person name="Imamovic A."/>
            <person name="Larimer J."/>
            <person name="McCowan C."/>
            <person name="Murphy C."/>
            <person name="Pearson M."/>
            <person name="Priest M."/>
            <person name="Roberts A."/>
            <person name="Saif S."/>
            <person name="Shea T."/>
            <person name="Sykes S."/>
            <person name="Wortman J."/>
            <person name="Nusbaum C."/>
            <person name="Birren B."/>
        </authorList>
    </citation>
    <scope>NUCLEOTIDE SEQUENCE [LARGE SCALE GENOMIC DNA]</scope>
    <source>
        <strain evidence="1">CBS 10118</strain>
    </source>
</reference>
<name>A0A1B9FW36_9TREE</name>
<protein>
    <submittedName>
        <fullName evidence="1">Uncharacterized protein</fullName>
    </submittedName>
</protein>